<evidence type="ECO:0000256" key="1">
    <source>
        <dbReference type="ARBA" id="ARBA00022527"/>
    </source>
</evidence>
<comment type="caution">
    <text evidence="6">The sequence shown here is derived from an EMBL/GenBank/DDBJ whole genome shotgun (WGS) entry which is preliminary data.</text>
</comment>
<dbReference type="PANTHER" id="PTHR31756:SF3">
    <property type="entry name" value="PYRUVATE, PHOSPHATE DIKINASE REGULATORY PROTEIN 1, CHLOROPLASTIC"/>
    <property type="match status" value="1"/>
</dbReference>
<dbReference type="InterPro" id="IPR026565">
    <property type="entry name" value="PPDK_reg"/>
</dbReference>
<protein>
    <recommendedName>
        <fullName evidence="5">Putative pyruvate, phosphate dikinase regulatory protein</fullName>
        <shortName evidence="5">PPDK regulatory protein</shortName>
        <ecNumber evidence="5">2.7.11.32</ecNumber>
        <ecNumber evidence="5">2.7.4.27</ecNumber>
    </recommendedName>
</protein>
<feature type="binding site" evidence="5">
    <location>
        <begin position="153"/>
        <end position="160"/>
    </location>
    <ligand>
        <name>ADP</name>
        <dbReference type="ChEBI" id="CHEBI:456216"/>
    </ligand>
</feature>
<name>C0GKX1_DETAL</name>
<dbReference type="PANTHER" id="PTHR31756">
    <property type="entry name" value="PYRUVATE, PHOSPHATE DIKINASE REGULATORY PROTEIN 1, CHLOROPLASTIC"/>
    <property type="match status" value="1"/>
</dbReference>
<sequence length="275" mass="30925">MQEPKRKPVVYLISDSIGETAEFVVKAVASQFNSGHVDIKRTPFVTDPDTIMDVVEEAAQANGMIAYTLVLPELRQVIREESKKRDLITVDVMGPMMDAFGQLLGIDPHLEPGLVRRMDEEYFRRVAAIEFAVKYDDGKDPRGLLLADVVLIGVSRTSKTPLSMYLAHKRLKGANLPLVPEVEPPEELFWVPPNKVIGLTISPQQLNEIRQERLKALGLHAQANYANMERILEELEYAEAIMRKVGCPIFDVTNKAVEEVANKILQVIREEQHDG</sequence>
<keyword evidence="4 5" id="KW-0418">Kinase</keyword>
<dbReference type="GO" id="GO:0005524">
    <property type="term" value="F:ATP binding"/>
    <property type="evidence" value="ECO:0007669"/>
    <property type="project" value="InterPro"/>
</dbReference>
<evidence type="ECO:0000256" key="3">
    <source>
        <dbReference type="ARBA" id="ARBA00022741"/>
    </source>
</evidence>
<proteinExistence type="inferred from homology"/>
<comment type="similarity">
    <text evidence="5">Belongs to the pyruvate, phosphate/water dikinase regulatory protein family. PDRP subfamily.</text>
</comment>
<dbReference type="SUPFAM" id="SSF52540">
    <property type="entry name" value="P-loop containing nucleoside triphosphate hydrolases"/>
    <property type="match status" value="1"/>
</dbReference>
<dbReference type="Gene3D" id="3.40.50.300">
    <property type="entry name" value="P-loop containing nucleotide triphosphate hydrolases"/>
    <property type="match status" value="1"/>
</dbReference>
<keyword evidence="7" id="KW-1185">Reference proteome</keyword>
<dbReference type="AlphaFoldDB" id="C0GKX1"/>
<dbReference type="InterPro" id="IPR005177">
    <property type="entry name" value="Kinase-pyrophosphorylase"/>
</dbReference>
<keyword evidence="2 5" id="KW-0808">Transferase</keyword>
<keyword evidence="1 5" id="KW-0723">Serine/threonine-protein kinase</keyword>
<evidence type="ECO:0000256" key="2">
    <source>
        <dbReference type="ARBA" id="ARBA00022679"/>
    </source>
</evidence>
<dbReference type="NCBIfam" id="NF003742">
    <property type="entry name" value="PRK05339.1"/>
    <property type="match status" value="1"/>
</dbReference>
<dbReference type="InterPro" id="IPR027417">
    <property type="entry name" value="P-loop_NTPase"/>
</dbReference>
<keyword evidence="3 5" id="KW-0547">Nucleotide-binding</keyword>
<dbReference type="GO" id="GO:0004674">
    <property type="term" value="F:protein serine/threonine kinase activity"/>
    <property type="evidence" value="ECO:0007669"/>
    <property type="project" value="UniProtKB-UniRule"/>
</dbReference>
<dbReference type="EMBL" id="ACJM01000029">
    <property type="protein sequence ID" value="EEG76023.1"/>
    <property type="molecule type" value="Genomic_DNA"/>
</dbReference>
<dbReference type="EC" id="2.7.11.32" evidence="5"/>
<comment type="catalytic activity">
    <reaction evidence="5">
        <text>N(tele)-phospho-L-histidyl/O-phospho-L-threonyl-[pyruvate, phosphate dikinase] + phosphate + H(+) = N(tele)-phospho-L-histidyl/L-threonyl-[pyruvate, phosphate dikinase] + diphosphate</text>
        <dbReference type="Rhea" id="RHEA:43696"/>
        <dbReference type="Rhea" id="RHEA-COMP:10650"/>
        <dbReference type="Rhea" id="RHEA-COMP:10651"/>
        <dbReference type="ChEBI" id="CHEBI:15378"/>
        <dbReference type="ChEBI" id="CHEBI:30013"/>
        <dbReference type="ChEBI" id="CHEBI:33019"/>
        <dbReference type="ChEBI" id="CHEBI:43474"/>
        <dbReference type="ChEBI" id="CHEBI:61977"/>
        <dbReference type="ChEBI" id="CHEBI:83586"/>
        <dbReference type="EC" id="2.7.4.27"/>
    </reaction>
</comment>
<dbReference type="Proteomes" id="UP000006443">
    <property type="component" value="Unassembled WGS sequence"/>
</dbReference>
<comment type="catalytic activity">
    <reaction evidence="5">
        <text>N(tele)-phospho-L-histidyl/L-threonyl-[pyruvate, phosphate dikinase] + ADP = N(tele)-phospho-L-histidyl/O-phospho-L-threonyl-[pyruvate, phosphate dikinase] + AMP + H(+)</text>
        <dbReference type="Rhea" id="RHEA:43692"/>
        <dbReference type="Rhea" id="RHEA-COMP:10650"/>
        <dbReference type="Rhea" id="RHEA-COMP:10651"/>
        <dbReference type="ChEBI" id="CHEBI:15378"/>
        <dbReference type="ChEBI" id="CHEBI:30013"/>
        <dbReference type="ChEBI" id="CHEBI:61977"/>
        <dbReference type="ChEBI" id="CHEBI:83586"/>
        <dbReference type="ChEBI" id="CHEBI:456215"/>
        <dbReference type="ChEBI" id="CHEBI:456216"/>
        <dbReference type="EC" id="2.7.11.32"/>
    </reaction>
</comment>
<reference evidence="6 7" key="1">
    <citation type="submission" date="2009-02" db="EMBL/GenBank/DDBJ databases">
        <title>Sequencing of the draft genome and assembly of Dethiobacter alkaliphilus AHT 1.</title>
        <authorList>
            <consortium name="US DOE Joint Genome Institute (JGI-PGF)"/>
            <person name="Lucas S."/>
            <person name="Copeland A."/>
            <person name="Lapidus A."/>
            <person name="Glavina del Rio T."/>
            <person name="Dalin E."/>
            <person name="Tice H."/>
            <person name="Bruce D."/>
            <person name="Goodwin L."/>
            <person name="Pitluck S."/>
            <person name="Larimer F."/>
            <person name="Land M.L."/>
            <person name="Hauser L."/>
            <person name="Muyzer G."/>
        </authorList>
    </citation>
    <scope>NUCLEOTIDE SEQUENCE [LARGE SCALE GENOMIC DNA]</scope>
    <source>
        <strain evidence="6 7">AHT 1</strain>
    </source>
</reference>
<evidence type="ECO:0000313" key="7">
    <source>
        <dbReference type="Proteomes" id="UP000006443"/>
    </source>
</evidence>
<dbReference type="eggNOG" id="COG1806">
    <property type="taxonomic scope" value="Bacteria"/>
</dbReference>
<evidence type="ECO:0000256" key="4">
    <source>
        <dbReference type="ARBA" id="ARBA00022777"/>
    </source>
</evidence>
<dbReference type="GO" id="GO:0016776">
    <property type="term" value="F:phosphotransferase activity, phosphate group as acceptor"/>
    <property type="evidence" value="ECO:0007669"/>
    <property type="project" value="UniProtKB-UniRule"/>
</dbReference>
<comment type="function">
    <text evidence="5">Bifunctional serine/threonine kinase and phosphorylase involved in the regulation of the pyruvate, phosphate dikinase (PPDK) by catalyzing its phosphorylation/dephosphorylation.</text>
</comment>
<evidence type="ECO:0000256" key="5">
    <source>
        <dbReference type="HAMAP-Rule" id="MF_00921"/>
    </source>
</evidence>
<dbReference type="STRING" id="555088.DealDRAFT_3130"/>
<dbReference type="RefSeq" id="WP_008519250.1">
    <property type="nucleotide sequence ID" value="NZ_ACJM01000029.1"/>
</dbReference>
<dbReference type="EC" id="2.7.4.27" evidence="5"/>
<organism evidence="6 7">
    <name type="scientific">Dethiobacter alkaliphilus AHT 1</name>
    <dbReference type="NCBI Taxonomy" id="555088"/>
    <lineage>
        <taxon>Bacteria</taxon>
        <taxon>Bacillati</taxon>
        <taxon>Bacillota</taxon>
        <taxon>Dethiobacteria</taxon>
        <taxon>Dethiobacterales</taxon>
        <taxon>Dethiobacteraceae</taxon>
        <taxon>Dethiobacter</taxon>
    </lineage>
</organism>
<evidence type="ECO:0000313" key="6">
    <source>
        <dbReference type="EMBL" id="EEG76023.1"/>
    </source>
</evidence>
<dbReference type="Pfam" id="PF03618">
    <property type="entry name" value="Kinase-PPPase"/>
    <property type="match status" value="1"/>
</dbReference>
<dbReference type="HAMAP" id="MF_00921">
    <property type="entry name" value="PDRP"/>
    <property type="match status" value="1"/>
</dbReference>
<dbReference type="GO" id="GO:0043531">
    <property type="term" value="F:ADP binding"/>
    <property type="evidence" value="ECO:0007669"/>
    <property type="project" value="UniProtKB-UniRule"/>
</dbReference>
<accession>C0GKX1</accession>
<gene>
    <name evidence="6" type="ORF">DealDRAFT_3130</name>
</gene>